<protein>
    <submittedName>
        <fullName evidence="3">N-carbamoyl-D-amino acid hydrolase</fullName>
    </submittedName>
</protein>
<keyword evidence="1 3" id="KW-0378">Hydrolase</keyword>
<dbReference type="InterPro" id="IPR003010">
    <property type="entry name" value="C-N_Hydrolase"/>
</dbReference>
<dbReference type="PANTHER" id="PTHR43674">
    <property type="entry name" value="NITRILASE C965.09-RELATED"/>
    <property type="match status" value="1"/>
</dbReference>
<dbReference type="EMBL" id="JH687398">
    <property type="protein sequence ID" value="EIM80356.1"/>
    <property type="molecule type" value="Genomic_DNA"/>
</dbReference>
<reference evidence="4" key="1">
    <citation type="journal article" date="2012" name="Science">
        <title>The Paleozoic origin of enzymatic lignin decomposition reconstructed from 31 fungal genomes.</title>
        <authorList>
            <person name="Floudas D."/>
            <person name="Binder M."/>
            <person name="Riley R."/>
            <person name="Barry K."/>
            <person name="Blanchette R.A."/>
            <person name="Henrissat B."/>
            <person name="Martinez A.T."/>
            <person name="Otillar R."/>
            <person name="Spatafora J.W."/>
            <person name="Yadav J.S."/>
            <person name="Aerts A."/>
            <person name="Benoit I."/>
            <person name="Boyd A."/>
            <person name="Carlson A."/>
            <person name="Copeland A."/>
            <person name="Coutinho P.M."/>
            <person name="de Vries R.P."/>
            <person name="Ferreira P."/>
            <person name="Findley K."/>
            <person name="Foster B."/>
            <person name="Gaskell J."/>
            <person name="Glotzer D."/>
            <person name="Gorecki P."/>
            <person name="Heitman J."/>
            <person name="Hesse C."/>
            <person name="Hori C."/>
            <person name="Igarashi K."/>
            <person name="Jurgens J.A."/>
            <person name="Kallen N."/>
            <person name="Kersten P."/>
            <person name="Kohler A."/>
            <person name="Kuees U."/>
            <person name="Kumar T.K.A."/>
            <person name="Kuo A."/>
            <person name="LaButti K."/>
            <person name="Larrondo L.F."/>
            <person name="Lindquist E."/>
            <person name="Ling A."/>
            <person name="Lombard V."/>
            <person name="Lucas S."/>
            <person name="Lundell T."/>
            <person name="Martin R."/>
            <person name="McLaughlin D.J."/>
            <person name="Morgenstern I."/>
            <person name="Morin E."/>
            <person name="Murat C."/>
            <person name="Nagy L.G."/>
            <person name="Nolan M."/>
            <person name="Ohm R.A."/>
            <person name="Patyshakuliyeva A."/>
            <person name="Rokas A."/>
            <person name="Ruiz-Duenas F.J."/>
            <person name="Sabat G."/>
            <person name="Salamov A."/>
            <person name="Samejima M."/>
            <person name="Schmutz J."/>
            <person name="Slot J.C."/>
            <person name="St John F."/>
            <person name="Stenlid J."/>
            <person name="Sun H."/>
            <person name="Sun S."/>
            <person name="Syed K."/>
            <person name="Tsang A."/>
            <person name="Wiebenga A."/>
            <person name="Young D."/>
            <person name="Pisabarro A."/>
            <person name="Eastwood D.C."/>
            <person name="Martin F."/>
            <person name="Cullen D."/>
            <person name="Grigoriev I.V."/>
            <person name="Hibbett D.S."/>
        </authorList>
    </citation>
    <scope>NUCLEOTIDE SEQUENCE [LARGE SCALE GENOMIC DNA]</scope>
    <source>
        <strain evidence="4">FP-91666</strain>
    </source>
</reference>
<dbReference type="PANTHER" id="PTHR43674:SF12">
    <property type="entry name" value="NITRILASE C965.09-RELATED"/>
    <property type="match status" value="1"/>
</dbReference>
<dbReference type="PROSITE" id="PS50263">
    <property type="entry name" value="CN_HYDROLASE"/>
    <property type="match status" value="1"/>
</dbReference>
<dbReference type="InterPro" id="IPR050345">
    <property type="entry name" value="Aliph_Amidase/BUP"/>
</dbReference>
<dbReference type="GeneID" id="18794740"/>
<evidence type="ECO:0000313" key="3">
    <source>
        <dbReference type="EMBL" id="EIM80356.1"/>
    </source>
</evidence>
<organism evidence="3 4">
    <name type="scientific">Stereum hirsutum (strain FP-91666)</name>
    <name type="common">White-rot fungus</name>
    <dbReference type="NCBI Taxonomy" id="721885"/>
    <lineage>
        <taxon>Eukaryota</taxon>
        <taxon>Fungi</taxon>
        <taxon>Dikarya</taxon>
        <taxon>Basidiomycota</taxon>
        <taxon>Agaricomycotina</taxon>
        <taxon>Agaricomycetes</taxon>
        <taxon>Russulales</taxon>
        <taxon>Stereaceae</taxon>
        <taxon>Stereum</taxon>
    </lineage>
</organism>
<dbReference type="Proteomes" id="UP000053927">
    <property type="component" value="Unassembled WGS sequence"/>
</dbReference>
<dbReference type="eggNOG" id="KOG0806">
    <property type="taxonomic scope" value="Eukaryota"/>
</dbReference>
<evidence type="ECO:0000313" key="4">
    <source>
        <dbReference type="Proteomes" id="UP000053927"/>
    </source>
</evidence>
<dbReference type="GO" id="GO:0016811">
    <property type="term" value="F:hydrolase activity, acting on carbon-nitrogen (but not peptide) bonds, in linear amides"/>
    <property type="evidence" value="ECO:0007669"/>
    <property type="project" value="TreeGrafter"/>
</dbReference>
<dbReference type="InterPro" id="IPR036526">
    <property type="entry name" value="C-N_Hydrolase_sf"/>
</dbReference>
<proteinExistence type="predicted"/>
<dbReference type="AlphaFoldDB" id="R7RY76"/>
<name>R7RY76_STEHR</name>
<dbReference type="KEGG" id="shs:STEHIDRAFT_105405"/>
<accession>R7RY76</accession>
<evidence type="ECO:0000259" key="2">
    <source>
        <dbReference type="PROSITE" id="PS50263"/>
    </source>
</evidence>
<keyword evidence="4" id="KW-1185">Reference proteome</keyword>
<feature type="domain" description="CN hydrolase" evidence="2">
    <location>
        <begin position="5"/>
        <end position="302"/>
    </location>
</feature>
<dbReference type="Gene3D" id="3.60.110.10">
    <property type="entry name" value="Carbon-nitrogen hydrolase"/>
    <property type="match status" value="1"/>
</dbReference>
<evidence type="ECO:0000256" key="1">
    <source>
        <dbReference type="ARBA" id="ARBA00022801"/>
    </source>
</evidence>
<dbReference type="RefSeq" id="XP_007310493.1">
    <property type="nucleotide sequence ID" value="XM_007310431.1"/>
</dbReference>
<dbReference type="Pfam" id="PF00795">
    <property type="entry name" value="CN_hydrolase"/>
    <property type="match status" value="1"/>
</dbReference>
<dbReference type="OrthoDB" id="10250282at2759"/>
<dbReference type="SUPFAM" id="SSF56317">
    <property type="entry name" value="Carbon-nitrogen hydrolase"/>
    <property type="match status" value="1"/>
</dbReference>
<sequence>MPRPLRVASAQVGHIDLTTPRSSILSRLISLLDQAAAQSVQLVVFPETTFTTFFPRYFLGEAELGSYYERDGFLEGGENNVLRTFVCHAGKLGLDVVVGYAESTPDIEALRKGLYTPSSAPLPPVLSKYRKVHLPGTYEPFSTDPKTTNQLEKRYFRPGDLGFEAFRAPGLKAKWPPAQSPIVGMLICNDRRWAEGWRCYGLQGVEIMCIGYNTTAWAPELWGSSPDLTREQAREDAMFHHKLVVQANAYTNSTFCITSARTGLDDNHFELISGSMIVSPQGRILAENKTSSDELIVADVDLDECKPGKAKTFCFERHRRVECYGRIVGQRGVVEPPEEA</sequence>
<dbReference type="OMA" id="AYQNGTW"/>
<gene>
    <name evidence="3" type="ORF">STEHIDRAFT_105405</name>
</gene>